<name>A0A345YJ99_9SPHN</name>
<organism evidence="1 2">
    <name type="scientific">Erythrobacter aureus</name>
    <dbReference type="NCBI Taxonomy" id="2182384"/>
    <lineage>
        <taxon>Bacteria</taxon>
        <taxon>Pseudomonadati</taxon>
        <taxon>Pseudomonadota</taxon>
        <taxon>Alphaproteobacteria</taxon>
        <taxon>Sphingomonadales</taxon>
        <taxon>Erythrobacteraceae</taxon>
        <taxon>Erythrobacter/Porphyrobacter group</taxon>
        <taxon>Erythrobacter</taxon>
    </lineage>
</organism>
<evidence type="ECO:0000313" key="2">
    <source>
        <dbReference type="Proteomes" id="UP000254508"/>
    </source>
</evidence>
<accession>A0A345YJ99</accession>
<keyword evidence="2" id="KW-1185">Reference proteome</keyword>
<evidence type="ECO:0000313" key="1">
    <source>
        <dbReference type="EMBL" id="AXK44001.1"/>
    </source>
</evidence>
<dbReference type="Proteomes" id="UP000254508">
    <property type="component" value="Plasmid unnamed"/>
</dbReference>
<gene>
    <name evidence="1" type="ORF">DVR09_16235</name>
</gene>
<sequence>MTFIRKMMNTVEEAQAELKELGYTMTVKKDGRILRGKIYQKAEKSKREDLFIGANLSEEQREQHPELCHWLDHNAIADGSKLVVFSAARR</sequence>
<dbReference type="RefSeq" id="WP_115418314.1">
    <property type="nucleotide sequence ID" value="NZ_CP031358.1"/>
</dbReference>
<keyword evidence="1" id="KW-0614">Plasmid</keyword>
<reference evidence="1 2" key="1">
    <citation type="submission" date="2018-07" db="EMBL/GenBank/DDBJ databases">
        <title>Genome sequence of Erythrobacter strain YH-07, an antagonistic bacterium isolated from Yellow Sea.</title>
        <authorList>
            <person name="Tang T."/>
            <person name="Liu Q."/>
            <person name="Sun X."/>
        </authorList>
    </citation>
    <scope>NUCLEOTIDE SEQUENCE [LARGE SCALE GENOMIC DNA]</scope>
    <source>
        <strain evidence="1 2">YH-07</strain>
        <plasmid evidence="1 2">unnamed</plasmid>
    </source>
</reference>
<proteinExistence type="predicted"/>
<dbReference type="AlphaFoldDB" id="A0A345YJ99"/>
<protein>
    <submittedName>
        <fullName evidence="1">Uncharacterized protein</fullName>
    </submittedName>
</protein>
<geneLocation type="plasmid" evidence="1 2">
    <name>unnamed</name>
</geneLocation>
<dbReference type="EMBL" id="CP031358">
    <property type="protein sequence ID" value="AXK44001.1"/>
    <property type="molecule type" value="Genomic_DNA"/>
</dbReference>
<dbReference type="KEGG" id="err:DVR09_16235"/>